<evidence type="ECO:0000256" key="8">
    <source>
        <dbReference type="ARBA" id="ARBA00023136"/>
    </source>
</evidence>
<reference evidence="10 11" key="1">
    <citation type="submission" date="2021-06" db="EMBL/GenBank/DDBJ databases">
        <title>A haploid diamondback moth (Plutella xylostella L.) genome assembly resolves 31 chromosomes and identifies a diamide resistance mutation.</title>
        <authorList>
            <person name="Ward C.M."/>
            <person name="Perry K.D."/>
            <person name="Baker G."/>
            <person name="Powis K."/>
            <person name="Heckel D.G."/>
            <person name="Baxter S.W."/>
        </authorList>
    </citation>
    <scope>NUCLEOTIDE SEQUENCE [LARGE SCALE GENOMIC DNA]</scope>
    <source>
        <strain evidence="10 11">LV</strain>
        <tissue evidence="10">Single pupa</tissue>
    </source>
</reference>
<evidence type="ECO:0000313" key="11">
    <source>
        <dbReference type="Proteomes" id="UP000823941"/>
    </source>
</evidence>
<dbReference type="InterPro" id="IPR021149">
    <property type="entry name" value="OligosaccharylTrfase_OST3/OST6"/>
</dbReference>
<feature type="transmembrane region" description="Helical" evidence="9">
    <location>
        <begin position="137"/>
        <end position="157"/>
    </location>
</feature>
<keyword evidence="11" id="KW-1185">Reference proteome</keyword>
<dbReference type="EMBL" id="JAHIBW010000022">
    <property type="protein sequence ID" value="KAG7299458.1"/>
    <property type="molecule type" value="Genomic_DNA"/>
</dbReference>
<evidence type="ECO:0000256" key="5">
    <source>
        <dbReference type="ARBA" id="ARBA00022729"/>
    </source>
</evidence>
<evidence type="ECO:0000256" key="6">
    <source>
        <dbReference type="ARBA" id="ARBA00022824"/>
    </source>
</evidence>
<comment type="similarity">
    <text evidence="3">Belongs to the OST3/OST6 family.</text>
</comment>
<evidence type="ECO:0000256" key="7">
    <source>
        <dbReference type="ARBA" id="ARBA00022989"/>
    </source>
</evidence>
<keyword evidence="8 9" id="KW-0472">Membrane</keyword>
<feature type="transmembrane region" description="Helical" evidence="9">
    <location>
        <begin position="184"/>
        <end position="208"/>
    </location>
</feature>
<dbReference type="Pfam" id="PF04756">
    <property type="entry name" value="OST3_OST6"/>
    <property type="match status" value="1"/>
</dbReference>
<feature type="transmembrane region" description="Helical" evidence="9">
    <location>
        <begin position="229"/>
        <end position="249"/>
    </location>
</feature>
<dbReference type="SUPFAM" id="SSF52833">
    <property type="entry name" value="Thioredoxin-like"/>
    <property type="match status" value="1"/>
</dbReference>
<dbReference type="PANTHER" id="PTHR12692">
    <property type="entry name" value="DOLICHYL-DIPHOSPHOOLIGOSACCHARIDE--PROTEIN GLYCOSYLTRANSFERASE-RELATED"/>
    <property type="match status" value="1"/>
</dbReference>
<feature type="transmembrane region" description="Helical" evidence="9">
    <location>
        <begin position="109"/>
        <end position="125"/>
    </location>
</feature>
<evidence type="ECO:0000256" key="9">
    <source>
        <dbReference type="SAM" id="Phobius"/>
    </source>
</evidence>
<evidence type="ECO:0000313" key="10">
    <source>
        <dbReference type="EMBL" id="KAG7299458.1"/>
    </source>
</evidence>
<protein>
    <submittedName>
        <fullName evidence="10">Uncharacterized protein</fullName>
    </submittedName>
</protein>
<dbReference type="PANTHER" id="PTHR12692:SF0">
    <property type="entry name" value="GH11935P"/>
    <property type="match status" value="1"/>
</dbReference>
<evidence type="ECO:0000256" key="1">
    <source>
        <dbReference type="ARBA" id="ARBA00002791"/>
    </source>
</evidence>
<evidence type="ECO:0000256" key="4">
    <source>
        <dbReference type="ARBA" id="ARBA00022692"/>
    </source>
</evidence>
<keyword evidence="4 9" id="KW-0812">Transmembrane</keyword>
<proteinExistence type="inferred from homology"/>
<evidence type="ECO:0000256" key="2">
    <source>
        <dbReference type="ARBA" id="ARBA00004477"/>
    </source>
</evidence>
<dbReference type="Gene3D" id="3.40.30.10">
    <property type="entry name" value="Glutaredoxin"/>
    <property type="match status" value="1"/>
</dbReference>
<comment type="function">
    <text evidence="1">Subunit of the oligosaccharyl transferase (OST) complex that catalyzes the initial transfer of a defined glycan (Glc(3)Man(9)GlcNAc(2) in eukaryotes) from the lipid carrier dolichol-pyrophosphate to an asparagine residue within an Asn-X-Ser/Thr consensus motif in nascent polypeptide chains, the first step in protein N-glycosylation. N-glycosylation occurs cotranslationally and the complex associates with the Sec61 complex at the channel-forming translocon complex that mediates protein translocation across the endoplasmic reticulum (ER). All subunits are required for a maximal enzyme activity.</text>
</comment>
<accession>A0ABQ7Q2J0</accession>
<dbReference type="InterPro" id="IPR036249">
    <property type="entry name" value="Thioredoxin-like_sf"/>
</dbReference>
<keyword evidence="6" id="KW-0256">Endoplasmic reticulum</keyword>
<keyword evidence="7 9" id="KW-1133">Transmembrane helix</keyword>
<keyword evidence="5" id="KW-0732">Signal</keyword>
<comment type="subcellular location">
    <subcellularLocation>
        <location evidence="2">Endoplasmic reticulum membrane</location>
        <topology evidence="2">Multi-pass membrane protein</topology>
    </subcellularLocation>
</comment>
<dbReference type="Proteomes" id="UP000823941">
    <property type="component" value="Chromosome 22"/>
</dbReference>
<sequence>MRNCPVCWYIYSEFLTVAQSHVSNPHRGDNLFFGVMHLNEHPAIIEEFNIFAVPTVKLFPPKRNRNKGDDLNLNKGVAATDIARWISDVTDIEINVYISPFSLKYHENFVMFYFLLIFCGVCYYRSGPGFFTNADRWAAVAITFCFFTSTGQMYNYIDNAPLFAKYETKSIFFDNSFQSFVESYVVAVLYGGFIISMLLVTEMLGGVVADSRTFHLRYKLTPRARKLRAVSGIVLVNVLFSLLLSAFRYKNSDYPYRYLFA</sequence>
<comment type="caution">
    <text evidence="10">The sequence shown here is derived from an EMBL/GenBank/DDBJ whole genome shotgun (WGS) entry which is preliminary data.</text>
</comment>
<evidence type="ECO:0000256" key="3">
    <source>
        <dbReference type="ARBA" id="ARBA00009561"/>
    </source>
</evidence>
<name>A0ABQ7Q2J0_PLUXY</name>
<organism evidence="10 11">
    <name type="scientific">Plutella xylostella</name>
    <name type="common">Diamondback moth</name>
    <name type="synonym">Plutella maculipennis</name>
    <dbReference type="NCBI Taxonomy" id="51655"/>
    <lineage>
        <taxon>Eukaryota</taxon>
        <taxon>Metazoa</taxon>
        <taxon>Ecdysozoa</taxon>
        <taxon>Arthropoda</taxon>
        <taxon>Hexapoda</taxon>
        <taxon>Insecta</taxon>
        <taxon>Pterygota</taxon>
        <taxon>Neoptera</taxon>
        <taxon>Endopterygota</taxon>
        <taxon>Lepidoptera</taxon>
        <taxon>Glossata</taxon>
        <taxon>Ditrysia</taxon>
        <taxon>Yponomeutoidea</taxon>
        <taxon>Plutellidae</taxon>
        <taxon>Plutella</taxon>
    </lineage>
</organism>
<gene>
    <name evidence="10" type="ORF">JYU34_016418</name>
</gene>